<proteinExistence type="predicted"/>
<comment type="caution">
    <text evidence="2">The sequence shown here is derived from an EMBL/GenBank/DDBJ whole genome shotgun (WGS) entry which is preliminary data.</text>
</comment>
<dbReference type="Proteomes" id="UP001335648">
    <property type="component" value="Unassembled WGS sequence"/>
</dbReference>
<feature type="compositionally biased region" description="Low complexity" evidence="1">
    <location>
        <begin position="135"/>
        <end position="147"/>
    </location>
</feature>
<evidence type="ECO:0000313" key="3">
    <source>
        <dbReference type="Proteomes" id="UP001335648"/>
    </source>
</evidence>
<name>A0AAN8C7S1_9TELE</name>
<feature type="region of interest" description="Disordered" evidence="1">
    <location>
        <begin position="44"/>
        <end position="63"/>
    </location>
</feature>
<accession>A0AAN8C7S1</accession>
<evidence type="ECO:0000256" key="1">
    <source>
        <dbReference type="SAM" id="MobiDB-lite"/>
    </source>
</evidence>
<reference evidence="2 3" key="1">
    <citation type="journal article" date="2023" name="Mol. Biol. Evol.">
        <title>Genomics of Secondarily Temperate Adaptation in the Only Non-Antarctic Icefish.</title>
        <authorList>
            <person name="Rivera-Colon A.G."/>
            <person name="Rayamajhi N."/>
            <person name="Minhas B.F."/>
            <person name="Madrigal G."/>
            <person name="Bilyk K.T."/>
            <person name="Yoon V."/>
            <person name="Hune M."/>
            <person name="Gregory S."/>
            <person name="Cheng C.H.C."/>
            <person name="Catchen J.M."/>
        </authorList>
    </citation>
    <scope>NUCLEOTIDE SEQUENCE [LARGE SCALE GENOMIC DNA]</scope>
    <source>
        <strain evidence="2">JC2023a</strain>
    </source>
</reference>
<feature type="region of interest" description="Disordered" evidence="1">
    <location>
        <begin position="94"/>
        <end position="147"/>
    </location>
</feature>
<gene>
    <name evidence="2" type="ORF">CesoFtcFv8_008191</name>
</gene>
<feature type="compositionally biased region" description="Basic and acidic residues" evidence="1">
    <location>
        <begin position="49"/>
        <end position="63"/>
    </location>
</feature>
<dbReference type="EMBL" id="JAULUE010002052">
    <property type="protein sequence ID" value="KAK5898634.1"/>
    <property type="molecule type" value="Genomic_DNA"/>
</dbReference>
<evidence type="ECO:0000313" key="2">
    <source>
        <dbReference type="EMBL" id="KAK5898634.1"/>
    </source>
</evidence>
<feature type="compositionally biased region" description="Basic and acidic residues" evidence="1">
    <location>
        <begin position="117"/>
        <end position="134"/>
    </location>
</feature>
<organism evidence="2 3">
    <name type="scientific">Champsocephalus esox</name>
    <name type="common">pike icefish</name>
    <dbReference type="NCBI Taxonomy" id="159716"/>
    <lineage>
        <taxon>Eukaryota</taxon>
        <taxon>Metazoa</taxon>
        <taxon>Chordata</taxon>
        <taxon>Craniata</taxon>
        <taxon>Vertebrata</taxon>
        <taxon>Euteleostomi</taxon>
        <taxon>Actinopterygii</taxon>
        <taxon>Neopterygii</taxon>
        <taxon>Teleostei</taxon>
        <taxon>Neoteleostei</taxon>
        <taxon>Acanthomorphata</taxon>
        <taxon>Eupercaria</taxon>
        <taxon>Perciformes</taxon>
        <taxon>Notothenioidei</taxon>
        <taxon>Channichthyidae</taxon>
        <taxon>Champsocephalus</taxon>
    </lineage>
</organism>
<dbReference type="AlphaFoldDB" id="A0AAN8C7S1"/>
<sequence length="147" mass="16030">MMSSVMRVAQRVHGDRALLGHFLSPSRSPAHFLTCQPDRKYASKQFKGPKREPRVQKVKQEKQEVEIRQRMTVSALADAMNKDVGHVLEALLSAGPGSLGPHSALEERWGQGGGGPLRHEVQMGEAQRESERDPTGTPTGSLSTPPG</sequence>
<keyword evidence="3" id="KW-1185">Reference proteome</keyword>
<protein>
    <submittedName>
        <fullName evidence="2">Uncharacterized protein</fullName>
    </submittedName>
</protein>